<organism evidence="5 6">
    <name type="scientific">Ferrovibrio terrae</name>
    <dbReference type="NCBI Taxonomy" id="2594003"/>
    <lineage>
        <taxon>Bacteria</taxon>
        <taxon>Pseudomonadati</taxon>
        <taxon>Pseudomonadota</taxon>
        <taxon>Alphaproteobacteria</taxon>
        <taxon>Rhodospirillales</taxon>
        <taxon>Rhodospirillaceae</taxon>
        <taxon>Ferrovibrio</taxon>
    </lineage>
</organism>
<dbReference type="InterPro" id="IPR015424">
    <property type="entry name" value="PyrdxlP-dep_Trfase"/>
</dbReference>
<dbReference type="Pfam" id="PF00155">
    <property type="entry name" value="Aminotran_1_2"/>
    <property type="match status" value="1"/>
</dbReference>
<dbReference type="Proteomes" id="UP000317496">
    <property type="component" value="Chromosome"/>
</dbReference>
<evidence type="ECO:0000259" key="4">
    <source>
        <dbReference type="Pfam" id="PF00155"/>
    </source>
</evidence>
<dbReference type="InterPro" id="IPR050881">
    <property type="entry name" value="LL-DAP_aminotransferase"/>
</dbReference>
<dbReference type="GO" id="GO:0030170">
    <property type="term" value="F:pyridoxal phosphate binding"/>
    <property type="evidence" value="ECO:0007669"/>
    <property type="project" value="InterPro"/>
</dbReference>
<name>A0A516GXY1_9PROT</name>
<accession>A0A516GXY1</accession>
<sequence>MLNPRIDELSDYPFARLRSLLDPEPTPAGLPVINLSIGEPNHPLPPMVIEQMTADLSILNRYPTINGTPEFRAACAAWVTRRYKLPETLIEPETQIVALTGTREGLYMIANVIVPQKKGPKGERPLVLMPNPFYQTYVGAAVAAGADPYFMPAHAENGFLPDFRSLDKDTLERTALVYICSPANPQGAVASVEYLAHLIELARRYDFVVAFDECYAEIYDTVPPPGGLDAALHLAGSKVGQDALKNVVVFHSLSKRSSAPGLRSGFCTGDLEITKAFLKLRNYGCTGMMMPVVAASTALWRDEAHVVENRALYRQKFDMAQNVLGNRFGFFRPAGGFYLWLDVGDPEAMALKLWREAALRTLPGNYLTRPENGGEKAGKSYLRIALVADLESTKVALQRIGNVLGA</sequence>
<dbReference type="OrthoDB" id="9813612at2"/>
<dbReference type="Gene3D" id="3.40.640.10">
    <property type="entry name" value="Type I PLP-dependent aspartate aminotransferase-like (Major domain)"/>
    <property type="match status" value="1"/>
</dbReference>
<evidence type="ECO:0000313" key="5">
    <source>
        <dbReference type="EMBL" id="QDO96190.1"/>
    </source>
</evidence>
<gene>
    <name evidence="5" type="ORF">FNB15_02330</name>
</gene>
<dbReference type="EMBL" id="CP041636">
    <property type="protein sequence ID" value="QDO96190.1"/>
    <property type="molecule type" value="Genomic_DNA"/>
</dbReference>
<dbReference type="InterPro" id="IPR004839">
    <property type="entry name" value="Aminotransferase_I/II_large"/>
</dbReference>
<dbReference type="SUPFAM" id="SSF53383">
    <property type="entry name" value="PLP-dependent transferases"/>
    <property type="match status" value="1"/>
</dbReference>
<keyword evidence="6" id="KW-1185">Reference proteome</keyword>
<dbReference type="PANTHER" id="PTHR42832">
    <property type="entry name" value="AMINO ACID AMINOTRANSFERASE"/>
    <property type="match status" value="1"/>
</dbReference>
<proteinExistence type="predicted"/>
<keyword evidence="3 5" id="KW-0808">Transferase</keyword>
<dbReference type="AlphaFoldDB" id="A0A516GXY1"/>
<reference evidence="5 6" key="1">
    <citation type="submission" date="2019-07" db="EMBL/GenBank/DDBJ databases">
        <title>Genome sequencing for Ferrovibrio sp. K5.</title>
        <authorList>
            <person name="Park S.-J."/>
        </authorList>
    </citation>
    <scope>NUCLEOTIDE SEQUENCE [LARGE SCALE GENOMIC DNA]</scope>
    <source>
        <strain evidence="5 6">K5</strain>
    </source>
</reference>
<dbReference type="InterPro" id="IPR015421">
    <property type="entry name" value="PyrdxlP-dep_Trfase_major"/>
</dbReference>
<comment type="cofactor">
    <cofactor evidence="1">
        <name>pyridoxal 5'-phosphate</name>
        <dbReference type="ChEBI" id="CHEBI:597326"/>
    </cofactor>
</comment>
<dbReference type="Gene3D" id="3.90.1150.10">
    <property type="entry name" value="Aspartate Aminotransferase, domain 1"/>
    <property type="match status" value="1"/>
</dbReference>
<feature type="domain" description="Aminotransferase class I/classII large" evidence="4">
    <location>
        <begin position="32"/>
        <end position="398"/>
    </location>
</feature>
<dbReference type="CDD" id="cd00609">
    <property type="entry name" value="AAT_like"/>
    <property type="match status" value="1"/>
</dbReference>
<dbReference type="PANTHER" id="PTHR42832:SF3">
    <property type="entry name" value="L-GLUTAMINE--4-(METHYLSULFANYL)-2-OXOBUTANOATE AMINOTRANSFERASE"/>
    <property type="match status" value="1"/>
</dbReference>
<dbReference type="InterPro" id="IPR015422">
    <property type="entry name" value="PyrdxlP-dep_Trfase_small"/>
</dbReference>
<evidence type="ECO:0000256" key="2">
    <source>
        <dbReference type="ARBA" id="ARBA00022576"/>
    </source>
</evidence>
<evidence type="ECO:0000256" key="1">
    <source>
        <dbReference type="ARBA" id="ARBA00001933"/>
    </source>
</evidence>
<dbReference type="GO" id="GO:0008483">
    <property type="term" value="F:transaminase activity"/>
    <property type="evidence" value="ECO:0007669"/>
    <property type="project" value="UniProtKB-KW"/>
</dbReference>
<keyword evidence="2 5" id="KW-0032">Aminotransferase</keyword>
<evidence type="ECO:0000313" key="6">
    <source>
        <dbReference type="Proteomes" id="UP000317496"/>
    </source>
</evidence>
<dbReference type="RefSeq" id="WP_144067171.1">
    <property type="nucleotide sequence ID" value="NZ_CP041636.1"/>
</dbReference>
<dbReference type="KEGG" id="fer:FNB15_02330"/>
<protein>
    <submittedName>
        <fullName evidence="5">Aminotransferase class I/II-fold pyridoxal phosphate-dependent enzyme</fullName>
    </submittedName>
</protein>
<evidence type="ECO:0000256" key="3">
    <source>
        <dbReference type="ARBA" id="ARBA00022679"/>
    </source>
</evidence>